<reference evidence="1 2" key="1">
    <citation type="submission" date="2013-04" db="EMBL/GenBank/DDBJ databases">
        <title>The Genome Sequence of Parabacteroides goldsteinii dnLKV18.</title>
        <authorList>
            <consortium name="The Broad Institute Genomics Platform"/>
            <consortium name="The Broad Institute Genome Sequencing Center for Infectious Disease"/>
            <person name="Earl A."/>
            <person name="Xavier R."/>
            <person name="Kuhn K."/>
            <person name="Stappenbeck T."/>
            <person name="Walker B."/>
            <person name="Young S."/>
            <person name="Zeng Q."/>
            <person name="Gargeya S."/>
            <person name="Fitzgerald M."/>
            <person name="Haas B."/>
            <person name="Abouelleil A."/>
            <person name="Allen A.W."/>
            <person name="Alvarado L."/>
            <person name="Arachchi H.M."/>
            <person name="Berlin A.M."/>
            <person name="Chapman S.B."/>
            <person name="Gainer-Dewar J."/>
            <person name="Goldberg J."/>
            <person name="Griggs A."/>
            <person name="Gujja S."/>
            <person name="Hansen M."/>
            <person name="Howarth C."/>
            <person name="Imamovic A."/>
            <person name="Ireland A."/>
            <person name="Larimer J."/>
            <person name="McCowan C."/>
            <person name="Murphy C."/>
            <person name="Pearson M."/>
            <person name="Poon T.W."/>
            <person name="Priest M."/>
            <person name="Roberts A."/>
            <person name="Saif S."/>
            <person name="Shea T."/>
            <person name="Sisk P."/>
            <person name="Sykes S."/>
            <person name="Wortman J."/>
            <person name="Nusbaum C."/>
            <person name="Birren B."/>
        </authorList>
    </citation>
    <scope>NUCLEOTIDE SEQUENCE [LARGE SCALE GENOMIC DNA]</scope>
    <source>
        <strain evidence="2">dnLKV18</strain>
    </source>
</reference>
<sequence>MELIILFLVTVAAEVTAHCINKMIDNYFGDR</sequence>
<name>S0GQK3_9BACT</name>
<protein>
    <submittedName>
        <fullName evidence="1">Uncharacterized protein</fullName>
    </submittedName>
</protein>
<proteinExistence type="predicted"/>
<dbReference type="EMBL" id="ASSQ01000009">
    <property type="protein sequence ID" value="EOS18602.1"/>
    <property type="molecule type" value="Genomic_DNA"/>
</dbReference>
<evidence type="ECO:0000313" key="2">
    <source>
        <dbReference type="Proteomes" id="UP000014140"/>
    </source>
</evidence>
<dbReference type="AlphaFoldDB" id="S0GQK3"/>
<dbReference type="HOGENOM" id="CLU_220709_1_0_10"/>
<gene>
    <name evidence="1" type="ORF">C803_01599</name>
</gene>
<evidence type="ECO:0000313" key="1">
    <source>
        <dbReference type="EMBL" id="EOS18602.1"/>
    </source>
</evidence>
<keyword evidence="2" id="KW-1185">Reference proteome</keyword>
<dbReference type="Proteomes" id="UP000014140">
    <property type="component" value="Unassembled WGS sequence"/>
</dbReference>
<organism evidence="1 2">
    <name type="scientific">Parabacteroides goldsteinii dnLKV18</name>
    <dbReference type="NCBI Taxonomy" id="1235789"/>
    <lineage>
        <taxon>Bacteria</taxon>
        <taxon>Pseudomonadati</taxon>
        <taxon>Bacteroidota</taxon>
        <taxon>Bacteroidia</taxon>
        <taxon>Bacteroidales</taxon>
        <taxon>Tannerellaceae</taxon>
        <taxon>Parabacteroides</taxon>
    </lineage>
</organism>
<accession>S0GQK3</accession>
<comment type="caution">
    <text evidence="1">The sequence shown here is derived from an EMBL/GenBank/DDBJ whole genome shotgun (WGS) entry which is preliminary data.</text>
</comment>